<proteinExistence type="predicted"/>
<keyword evidence="4" id="KW-1185">Reference proteome</keyword>
<sequence>MSADNGLLAAVYQGSNVLCDKEHNLSLMKDQIKRASSDKVKLIIFPELFTTGYCLPKGSEDIERLAETQNGPSFQKISQWASEYQIGIIYGYPEKEDKDGSVYYYNSAQFIDKQGSSLSNYRKLHLWPSTDKDFTPGSQLPDVVSYEGVKIAMMICYDAEFPELVRAMVLKGSQLIVVPTADTYISTATIMVRTRALENHVFLAYANHCGRESHIKYAGLSSFINPDGDIIVSAEDKESLLKAVINVDLCTPKRPSYLDNRRPELYASIAV</sequence>
<dbReference type="eggNOG" id="KOG0806">
    <property type="taxonomic scope" value="Eukaryota"/>
</dbReference>
<dbReference type="PROSITE" id="PS50263">
    <property type="entry name" value="CN_HYDROLASE"/>
    <property type="match status" value="1"/>
</dbReference>
<reference evidence="4" key="1">
    <citation type="journal article" date="2010" name="Nature">
        <title>The Amphimedon queenslandica genome and the evolution of animal complexity.</title>
        <authorList>
            <person name="Srivastava M."/>
            <person name="Simakov O."/>
            <person name="Chapman J."/>
            <person name="Fahey B."/>
            <person name="Gauthier M.E."/>
            <person name="Mitros T."/>
            <person name="Richards G.S."/>
            <person name="Conaco C."/>
            <person name="Dacre M."/>
            <person name="Hellsten U."/>
            <person name="Larroux C."/>
            <person name="Putnam N.H."/>
            <person name="Stanke M."/>
            <person name="Adamska M."/>
            <person name="Darling A."/>
            <person name="Degnan S.M."/>
            <person name="Oakley T.H."/>
            <person name="Plachetzki D.C."/>
            <person name="Zhai Y."/>
            <person name="Adamski M."/>
            <person name="Calcino A."/>
            <person name="Cummins S.F."/>
            <person name="Goodstein D.M."/>
            <person name="Harris C."/>
            <person name="Jackson D.J."/>
            <person name="Leys S.P."/>
            <person name="Shu S."/>
            <person name="Woodcroft B.J."/>
            <person name="Vervoort M."/>
            <person name="Kosik K.S."/>
            <person name="Manning G."/>
            <person name="Degnan B.M."/>
            <person name="Rokhsar D.S."/>
        </authorList>
    </citation>
    <scope>NUCLEOTIDE SEQUENCE [LARGE SCALE GENOMIC DNA]</scope>
</reference>
<organism evidence="3">
    <name type="scientific">Amphimedon queenslandica</name>
    <name type="common">Sponge</name>
    <dbReference type="NCBI Taxonomy" id="400682"/>
    <lineage>
        <taxon>Eukaryota</taxon>
        <taxon>Metazoa</taxon>
        <taxon>Porifera</taxon>
        <taxon>Demospongiae</taxon>
        <taxon>Heteroscleromorpha</taxon>
        <taxon>Haplosclerida</taxon>
        <taxon>Niphatidae</taxon>
        <taxon>Amphimedon</taxon>
    </lineage>
</organism>
<dbReference type="InParanoid" id="A0A1X7VAZ2"/>
<dbReference type="InterPro" id="IPR003010">
    <property type="entry name" value="C-N_Hydrolase"/>
</dbReference>
<protein>
    <recommendedName>
        <fullName evidence="2">CN hydrolase domain-containing protein</fullName>
    </recommendedName>
</protein>
<dbReference type="EnsemblMetazoa" id="Aqu2.1.36697_001">
    <property type="protein sequence ID" value="Aqu2.1.36697_001"/>
    <property type="gene ID" value="Aqu2.1.36697"/>
</dbReference>
<gene>
    <name evidence="3" type="primary">105312101</name>
</gene>
<accession>A0A1X7VAZ2</accession>
<dbReference type="GO" id="GO:0033388">
    <property type="term" value="P:putrescine biosynthetic process from arginine"/>
    <property type="evidence" value="ECO:0007669"/>
    <property type="project" value="TreeGrafter"/>
</dbReference>
<evidence type="ECO:0000313" key="3">
    <source>
        <dbReference type="EnsemblMetazoa" id="Aqu2.1.36697_001"/>
    </source>
</evidence>
<dbReference type="PANTHER" id="PTHR43674">
    <property type="entry name" value="NITRILASE C965.09-RELATED"/>
    <property type="match status" value="1"/>
</dbReference>
<dbReference type="GO" id="GO:0050126">
    <property type="term" value="F:N-carbamoylputrescine amidase activity"/>
    <property type="evidence" value="ECO:0007669"/>
    <property type="project" value="TreeGrafter"/>
</dbReference>
<name>A0A1X7VAZ2_AMPQE</name>
<evidence type="ECO:0000256" key="1">
    <source>
        <dbReference type="ARBA" id="ARBA00022801"/>
    </source>
</evidence>
<dbReference type="OrthoDB" id="10250282at2759"/>
<dbReference type="InterPro" id="IPR044083">
    <property type="entry name" value="RamA-like"/>
</dbReference>
<dbReference type="SUPFAM" id="SSF56317">
    <property type="entry name" value="Carbon-nitrogen hydrolase"/>
    <property type="match status" value="1"/>
</dbReference>
<dbReference type="Proteomes" id="UP000007879">
    <property type="component" value="Unassembled WGS sequence"/>
</dbReference>
<feature type="domain" description="CN hydrolase" evidence="2">
    <location>
        <begin position="7"/>
        <end position="251"/>
    </location>
</feature>
<dbReference type="Gene3D" id="3.60.110.10">
    <property type="entry name" value="Carbon-nitrogen hydrolase"/>
    <property type="match status" value="1"/>
</dbReference>
<dbReference type="Pfam" id="PF00795">
    <property type="entry name" value="CN_hydrolase"/>
    <property type="match status" value="1"/>
</dbReference>
<dbReference type="CDD" id="cd07576">
    <property type="entry name" value="R-amidase_like"/>
    <property type="match status" value="1"/>
</dbReference>
<keyword evidence="1" id="KW-0378">Hydrolase</keyword>
<dbReference type="InterPro" id="IPR036526">
    <property type="entry name" value="C-N_Hydrolase_sf"/>
</dbReference>
<reference evidence="3" key="2">
    <citation type="submission" date="2017-05" db="UniProtKB">
        <authorList>
            <consortium name="EnsemblMetazoa"/>
        </authorList>
    </citation>
    <scope>IDENTIFICATION</scope>
</reference>
<dbReference type="KEGG" id="aqu:105312101"/>
<evidence type="ECO:0000313" key="4">
    <source>
        <dbReference type="Proteomes" id="UP000007879"/>
    </source>
</evidence>
<dbReference type="InterPro" id="IPR050345">
    <property type="entry name" value="Aliph_Amidase/BUP"/>
</dbReference>
<evidence type="ECO:0000259" key="2">
    <source>
        <dbReference type="PROSITE" id="PS50263"/>
    </source>
</evidence>
<dbReference type="AlphaFoldDB" id="A0A1X7VAZ2"/>
<dbReference type="OMA" id="CEYKEAV"/>
<dbReference type="EnsemblMetazoa" id="XM_011404477.2">
    <property type="protein sequence ID" value="XP_011402779.1"/>
    <property type="gene ID" value="LOC105312101"/>
</dbReference>
<dbReference type="PANTHER" id="PTHR43674:SF2">
    <property type="entry name" value="BETA-UREIDOPROPIONASE"/>
    <property type="match status" value="1"/>
</dbReference>
<dbReference type="STRING" id="400682.A0A1X7VAZ2"/>